<feature type="compositionally biased region" description="Polar residues" evidence="1">
    <location>
        <begin position="10"/>
        <end position="23"/>
    </location>
</feature>
<dbReference type="Proteomes" id="UP000256328">
    <property type="component" value="Unassembled WGS sequence"/>
</dbReference>
<dbReference type="OrthoDB" id="5413829at2759"/>
<protein>
    <submittedName>
        <fullName evidence="2">Uncharacterized protein</fullName>
    </submittedName>
</protein>
<sequence length="835" mass="93189">MAWDSKNARRQPTSNAARPQGAQSRVAPQHVEPKSAHVADPALQPFLDPSFDAAEYFNATLPPLQNSSISHSGKNSVPLAELSTQTQTLLSQLSAHTTRLTATLTQLTDEILRSGSRLAYEVEVLRGETLGLSEALTEGLQDDVVNFVPGGLGEQLTRKHSRTETFGSRRRSSTVATPKTPVREEIHPVEMEEPQYIGQLRTLTLVKSRLDEVIKTFGDAMEWTFPPSEVSVTSSFLSVSAPEPGSDMHSTEEKGQQVSKKLREEIADLLIGDDPVSGIEAAAKRVEELKNLATVWKGTAEEKARIKFVESLAKMVEDRHRDLLREVDYEGRLNQNKPGSLHESMELPGDGKTQSSYGFINQLQKLLGSYVPNSIINVLNPHLRFDALNSEDELNGKDSSTNIIKKPKLHLLLPNQARSGGQLCKTILTAAILNYPPPTLITSGNENGRDVSNGDELVKNVFKFLIGKEVRDDDLVLIMEEGTLFQLHAEVTLSRFLGSIRDSNALFRQKYGTDSPVNMHDSVVPLTVGRNSPREYCSALRRSVHLIRSMILRVFLVPEFPLPTAIYGTRTDKNNGKYIRPRYMHSTVAMGKVRDLHPIYKAACEILEFSSKGQSGAHYVFAQLFGEQEYQRSEYLKKMGRTRLEWLNWLPEKLGIMAIVQHDPAFVLRNSTEADKSHEFGIGLDYGCSIFQVMDNSEEDIRFITFDHPTTIAYSLENAKAQLHHPIRLPPDLHVAKAPFGLRQLTGSLTQQSPPIVPDLDTIPYKTYWTDLFLATNVVLPGGTVPTTLNFQGIEELMDGLWDKMWFHNASRALLRQAHRSPIGEISSDATDGEW</sequence>
<dbReference type="AlphaFoldDB" id="A0A3D8R2T9"/>
<reference evidence="2 3" key="1">
    <citation type="journal article" date="2018" name="IMA Fungus">
        <title>IMA Genome-F 9: Draft genome sequence of Annulohypoxylon stygium, Aspergillus mulundensis, Berkeleyomyces basicola (syn. Thielaviopsis basicola), Ceratocystis smalleyi, two Cercospora beticola strains, Coleophoma cylindrospora, Fusarium fracticaudum, Phialophora cf. hyalina, and Morchella septimelata.</title>
        <authorList>
            <person name="Wingfield B.D."/>
            <person name="Bills G.F."/>
            <person name="Dong Y."/>
            <person name="Huang W."/>
            <person name="Nel W.J."/>
            <person name="Swalarsk-Parry B.S."/>
            <person name="Vaghefi N."/>
            <person name="Wilken P.M."/>
            <person name="An Z."/>
            <person name="de Beer Z.W."/>
            <person name="De Vos L."/>
            <person name="Chen L."/>
            <person name="Duong T.A."/>
            <person name="Gao Y."/>
            <person name="Hammerbacher A."/>
            <person name="Kikkert J.R."/>
            <person name="Li Y."/>
            <person name="Li H."/>
            <person name="Li K."/>
            <person name="Li Q."/>
            <person name="Liu X."/>
            <person name="Ma X."/>
            <person name="Naidoo K."/>
            <person name="Pethybridge S.J."/>
            <person name="Sun J."/>
            <person name="Steenkamp E.T."/>
            <person name="van der Nest M.A."/>
            <person name="van Wyk S."/>
            <person name="Wingfield M.J."/>
            <person name="Xiong C."/>
            <person name="Yue Q."/>
            <person name="Zhang X."/>
        </authorList>
    </citation>
    <scope>NUCLEOTIDE SEQUENCE [LARGE SCALE GENOMIC DNA]</scope>
    <source>
        <strain evidence="2 3">BP5796</strain>
    </source>
</reference>
<gene>
    <name evidence="2" type="ORF">BP5796_09029</name>
</gene>
<feature type="region of interest" description="Disordered" evidence="1">
    <location>
        <begin position="1"/>
        <end position="38"/>
    </location>
</feature>
<dbReference type="Gene3D" id="6.10.250.2790">
    <property type="match status" value="1"/>
</dbReference>
<dbReference type="CDD" id="cd22997">
    <property type="entry name" value="GT_LH"/>
    <property type="match status" value="1"/>
</dbReference>
<evidence type="ECO:0000256" key="1">
    <source>
        <dbReference type="SAM" id="MobiDB-lite"/>
    </source>
</evidence>
<keyword evidence="3" id="KW-1185">Reference proteome</keyword>
<comment type="caution">
    <text evidence="2">The sequence shown here is derived from an EMBL/GenBank/DDBJ whole genome shotgun (WGS) entry which is preliminary data.</text>
</comment>
<dbReference type="PANTHER" id="PTHR36587">
    <property type="entry name" value="EXPRESSION SITE-ASSOCIATED GENE 3 (ESAG3)-LIKE PROTEIN"/>
    <property type="match status" value="1"/>
</dbReference>
<dbReference type="EMBL" id="PDLN01000013">
    <property type="protein sequence ID" value="RDW68372.1"/>
    <property type="molecule type" value="Genomic_DNA"/>
</dbReference>
<accession>A0A3D8R2T9</accession>
<evidence type="ECO:0000313" key="3">
    <source>
        <dbReference type="Proteomes" id="UP000256328"/>
    </source>
</evidence>
<feature type="region of interest" description="Disordered" evidence="1">
    <location>
        <begin position="161"/>
        <end position="180"/>
    </location>
</feature>
<proteinExistence type="predicted"/>
<name>A0A3D8R2T9_9HELO</name>
<organism evidence="2 3">
    <name type="scientific">Coleophoma crateriformis</name>
    <dbReference type="NCBI Taxonomy" id="565419"/>
    <lineage>
        <taxon>Eukaryota</taxon>
        <taxon>Fungi</taxon>
        <taxon>Dikarya</taxon>
        <taxon>Ascomycota</taxon>
        <taxon>Pezizomycotina</taxon>
        <taxon>Leotiomycetes</taxon>
        <taxon>Helotiales</taxon>
        <taxon>Dermateaceae</taxon>
        <taxon>Coleophoma</taxon>
    </lineage>
</organism>
<evidence type="ECO:0000313" key="2">
    <source>
        <dbReference type="EMBL" id="RDW68372.1"/>
    </source>
</evidence>
<dbReference type="PANTHER" id="PTHR36587:SF2">
    <property type="entry name" value="EXPRESSION SITE-ASSOCIATED GENE 3 (ESAG3)-LIKE PROTEIN"/>
    <property type="match status" value="1"/>
</dbReference>